<protein>
    <submittedName>
        <fullName evidence="1">Uncharacterized protein</fullName>
    </submittedName>
</protein>
<sequence length="116" mass="13062">MAGRTRYFEPDDMISIWLYRELMEGGYSREAAGRIACAICVKATVHPEAKAIAYVETYVGSRHACLPEDVPSADQWDTALFSGSDIRRVTTFNIEKMRRLIAHATAEKLRTFGSED</sequence>
<reference evidence="1" key="1">
    <citation type="submission" date="2020-08" db="EMBL/GenBank/DDBJ databases">
        <title>Paracoccus amoyensis sp. nov., isolated from the surface seawater at coast of Xiamen, Fujian.</title>
        <authorList>
            <person name="Lyu L."/>
        </authorList>
    </citation>
    <scope>NUCLEOTIDE SEQUENCE</scope>
    <source>
        <strain evidence="1">11-3</strain>
    </source>
</reference>
<evidence type="ECO:0000313" key="2">
    <source>
        <dbReference type="Proteomes" id="UP000608594"/>
    </source>
</evidence>
<comment type="caution">
    <text evidence="1">The sequence shown here is derived from an EMBL/GenBank/DDBJ whole genome shotgun (WGS) entry which is preliminary data.</text>
</comment>
<dbReference type="Proteomes" id="UP000608594">
    <property type="component" value="Unassembled WGS sequence"/>
</dbReference>
<dbReference type="AlphaFoldDB" id="A0A926GD21"/>
<name>A0A926GD21_9RHOB</name>
<evidence type="ECO:0000313" key="1">
    <source>
        <dbReference type="EMBL" id="MBC9245164.1"/>
    </source>
</evidence>
<proteinExistence type="predicted"/>
<gene>
    <name evidence="1" type="ORF">H4P12_00185</name>
</gene>
<dbReference type="EMBL" id="JACOQL010000001">
    <property type="protein sequence ID" value="MBC9245164.1"/>
    <property type="molecule type" value="Genomic_DNA"/>
</dbReference>
<organism evidence="1 2">
    <name type="scientific">Paracoccus amoyensis</name>
    <dbReference type="NCBI Taxonomy" id="2760093"/>
    <lineage>
        <taxon>Bacteria</taxon>
        <taxon>Pseudomonadati</taxon>
        <taxon>Pseudomonadota</taxon>
        <taxon>Alphaproteobacteria</taxon>
        <taxon>Rhodobacterales</taxon>
        <taxon>Paracoccaceae</taxon>
        <taxon>Paracoccus</taxon>
    </lineage>
</organism>
<accession>A0A926GD21</accession>
<keyword evidence="2" id="KW-1185">Reference proteome</keyword>